<dbReference type="InterPro" id="IPR006311">
    <property type="entry name" value="TAT_signal"/>
</dbReference>
<protein>
    <recommendedName>
        <fullName evidence="1">UPF0311 protein GCM10011487_39490</fullName>
    </recommendedName>
</protein>
<evidence type="ECO:0000256" key="2">
    <source>
        <dbReference type="SAM" id="SignalP"/>
    </source>
</evidence>
<dbReference type="PANTHER" id="PTHR37315:SF1">
    <property type="entry name" value="UPF0311 PROTEIN BLR7842"/>
    <property type="match status" value="1"/>
</dbReference>
<dbReference type="Gene3D" id="2.40.160.20">
    <property type="match status" value="1"/>
</dbReference>
<evidence type="ECO:0000313" key="3">
    <source>
        <dbReference type="EMBL" id="GFE81949.1"/>
    </source>
</evidence>
<reference evidence="4" key="1">
    <citation type="submission" date="2020-01" db="EMBL/GenBank/DDBJ databases">
        <title>'Steroidobacter agaridevorans' sp. nov., agar-degrading bacteria isolated from rhizosphere soils.</title>
        <authorList>
            <person name="Ikenaga M."/>
            <person name="Kataoka M."/>
            <person name="Murouchi A."/>
            <person name="Katsuragi S."/>
            <person name="Sakai M."/>
        </authorList>
    </citation>
    <scope>NUCLEOTIDE SEQUENCE [LARGE SCALE GENOMIC DNA]</scope>
    <source>
        <strain evidence="4">YU21-B</strain>
    </source>
</reference>
<evidence type="ECO:0000313" key="4">
    <source>
        <dbReference type="Proteomes" id="UP000445000"/>
    </source>
</evidence>
<gene>
    <name evidence="3" type="ORF">GCM10011487_39490</name>
</gene>
<dbReference type="InterPro" id="IPR020915">
    <property type="entry name" value="UPF0311"/>
</dbReference>
<comment type="similarity">
    <text evidence="1">Belongs to the UPF0311 family.</text>
</comment>
<comment type="caution">
    <text evidence="3">The sequence shown here is derived from an EMBL/GenBank/DDBJ whole genome shotgun (WGS) entry which is preliminary data.</text>
</comment>
<name>A0A829YF83_9GAMM</name>
<dbReference type="HAMAP" id="MF_00775">
    <property type="entry name" value="UPF0311"/>
    <property type="match status" value="1"/>
</dbReference>
<dbReference type="PANTHER" id="PTHR37315">
    <property type="entry name" value="UPF0311 PROTEIN BLR7842"/>
    <property type="match status" value="1"/>
</dbReference>
<dbReference type="PROSITE" id="PS51318">
    <property type="entry name" value="TAT"/>
    <property type="match status" value="1"/>
</dbReference>
<accession>A0A829YF83</accession>
<proteinExistence type="inferred from homology"/>
<feature type="chain" id="PRO_5032694415" description="UPF0311 protein GCM10011487_39490" evidence="2">
    <location>
        <begin position="23"/>
        <end position="179"/>
    </location>
</feature>
<keyword evidence="2" id="KW-0732">Signal</keyword>
<dbReference type="Proteomes" id="UP000445000">
    <property type="component" value="Unassembled WGS sequence"/>
</dbReference>
<organism evidence="3 4">
    <name type="scientific">Steroidobacter agaridevorans</name>
    <dbReference type="NCBI Taxonomy" id="2695856"/>
    <lineage>
        <taxon>Bacteria</taxon>
        <taxon>Pseudomonadati</taxon>
        <taxon>Pseudomonadota</taxon>
        <taxon>Gammaproteobacteria</taxon>
        <taxon>Steroidobacterales</taxon>
        <taxon>Steroidobacteraceae</taxon>
        <taxon>Steroidobacter</taxon>
    </lineage>
</organism>
<dbReference type="EMBL" id="BLJN01000004">
    <property type="protein sequence ID" value="GFE81949.1"/>
    <property type="molecule type" value="Genomic_DNA"/>
</dbReference>
<dbReference type="RefSeq" id="WP_202626832.1">
    <property type="nucleotide sequence ID" value="NZ_BLJN01000004.1"/>
</dbReference>
<feature type="signal peptide" evidence="2">
    <location>
        <begin position="1"/>
        <end position="22"/>
    </location>
</feature>
<keyword evidence="4" id="KW-1185">Reference proteome</keyword>
<dbReference type="AlphaFoldDB" id="A0A829YF83"/>
<evidence type="ECO:0000256" key="1">
    <source>
        <dbReference type="HAMAP-Rule" id="MF_00775"/>
    </source>
</evidence>
<sequence>MPTRRELMGAAALLAVQGDALAATAPAGEVRTRFAFEAHVTVDAPHVIGPSAHGLRRIVPIRGGEVTGPLLQGKVVPGGADWQFVRPDGVLQIEAKYTLQATDGALIMVTNRGLRHGPPDVIDRLARGEAVDPSLYYFRTSAEFEAPLDSKHAWLNRALFIGVAQRTAAAAIIKFHELL</sequence>
<dbReference type="Pfam" id="PF11578">
    <property type="entry name" value="DUF3237"/>
    <property type="match status" value="1"/>
</dbReference>